<comment type="caution">
    <text evidence="9">The sequence shown here is derived from an EMBL/GenBank/DDBJ whole genome shotgun (WGS) entry which is preliminary data.</text>
</comment>
<dbReference type="PANTHER" id="PTHR44329">
    <property type="entry name" value="SERINE/THREONINE-PROTEIN KINASE TNNI3K-RELATED"/>
    <property type="match status" value="1"/>
</dbReference>
<keyword evidence="3 4" id="KW-0067">ATP-binding</keyword>
<dbReference type="Pfam" id="PF07714">
    <property type="entry name" value="PK_Tyr_Ser-Thr"/>
    <property type="match status" value="1"/>
</dbReference>
<dbReference type="SMART" id="SM01411">
    <property type="entry name" value="Ephrin_rec_like"/>
    <property type="match status" value="1"/>
</dbReference>
<dbReference type="InterPro" id="IPR011009">
    <property type="entry name" value="Kinase-like_dom_sf"/>
</dbReference>
<dbReference type="InterPro" id="IPR051681">
    <property type="entry name" value="Ser/Thr_Kinases-Pseudokinases"/>
</dbReference>
<feature type="compositionally biased region" description="Acidic residues" evidence="6">
    <location>
        <begin position="1292"/>
        <end position="1303"/>
    </location>
</feature>
<evidence type="ECO:0000256" key="2">
    <source>
        <dbReference type="ARBA" id="ARBA00022741"/>
    </source>
</evidence>
<evidence type="ECO:0000256" key="3">
    <source>
        <dbReference type="ARBA" id="ARBA00022840"/>
    </source>
</evidence>
<gene>
    <name evidence="9" type="ORF">TeGR_g3895</name>
</gene>
<evidence type="ECO:0000313" key="9">
    <source>
        <dbReference type="EMBL" id="GMI24206.1"/>
    </source>
</evidence>
<sequence>MPSLPQLLLLFLPLLFVTATPPCDVNHVVVQSSNDLCACTATGIFGAVDTGRVGCQAHSGDGFFFCHTSDQCAGASAAPAFPGTGWRECDPETDNEFVFECSACASGSVSEGGDAVECTPCPAGTYLASSSCVACPASAPASPPGSSAFSACMNLGANVMVASQTTDKIFDFNGASSTFQVLADGGEVSKPYGIACVDETRCLVVNWLPDTITFLSPDGKSAGSFAEFDQDANKPNHPGQEFLDPIGIMYIDHLGLVAVASRAWCAVYFFSLAKFYELGRPLKLPDLYGEIDVTIAEYSISKDWRPWYTSMGENDDEILFTASGTYNGIARERVFRRCIPGTTCSTSRNTWMLQDVEAYSSYRGIAVVRDIGRYLVADSIGHVEGRVLSCVLESTEVSLEDIGPDVDLPSGCEVFYWPGILEPFKPGGVLVDSDRRLVYVGNAETSEIIVFAYDKTMLGPLATSGGGLAVPTALSIRPGIYAPLSRVLPPRSAFVGAIVSCPLVLLNHLNETVSDDHSTSVSLLALNASATGFVWGTSFAIDIVGTISHDPTAPAHSSLSALFEIPFIGDWTIAVWQGNGKEYFLDSPLVVSDYSGDLHLNFTLNGVPIANSPVTINVAPDWTLVYVVAVSAGALLLGGVGFLVFRYNEGRKIKEMTSKLNKVERSASDLRKRQVQLDMEKMDLEEYADELQEALRSKKHSEEELKVMLESLQAVSKERQDELKEVMIPSDEVVVERLLGKGGFGVVNLATYGGTKVAMKQLLTVNEENVLRFRHECFLTKTLSHPNVVRLVGVVWAEDMFACCLEFVENGSLEDWLRRTPGGKAYIPPQQVVKVVKKNKKGKKVQVDKLPPLAEVVFRGFNHHGKYKESAITETDKNKAAEAIAKLDECWASRDDPSAGWIEVLQADDSPLELGVRGFTKYDAPNRRGYAFASGFIDAPPKSVMGFYADRRHGGLDVDIVERTYLLPPLAEVAYKGFNWNSKYDNVATVSDRDFLFRTAHKKIEEGVYVSVSYSVDDERRPAGAGGVVRGDTFFCFVVKEAPGTEGLMSDVWRYLYTDSKFQKGLGQLNQIAANKALQYNAEPLVLLKKNIKLLLDDYEPPLESVIHRDLKPDNMLLTRDWTLKLTDFGEARAQNMGATMTSVGTPIYIAPEVMRADHYDEKADTWSFGLCLVAMIRADRTLEQFFYQALRKHKRKRTTKGLGMGQMTKYYYQESWRPLLPHTFVRAFPKLNALIQECWVPRARMRPDFDQIVKRLQGEIGDEIKRKEEPVVVVYSVEPDAVYQNRIGKDDEIEDSDGEGGDLETAREKTQKIRAEHEKAMRAVLEQLADEKKRGVELVGKLAEKERQLAAQKKKGVGAGGGGD</sequence>
<evidence type="ECO:0000256" key="5">
    <source>
        <dbReference type="SAM" id="Coils"/>
    </source>
</evidence>
<dbReference type="Gene3D" id="3.30.530.20">
    <property type="match status" value="1"/>
</dbReference>
<keyword evidence="5" id="KW-0175">Coiled coil</keyword>
<protein>
    <recommendedName>
        <fullName evidence="8">Protein kinase domain-containing protein</fullName>
    </recommendedName>
</protein>
<feature type="region of interest" description="Disordered" evidence="6">
    <location>
        <begin position="1290"/>
        <end position="1311"/>
    </location>
</feature>
<dbReference type="PROSITE" id="PS00107">
    <property type="entry name" value="PROTEIN_KINASE_ATP"/>
    <property type="match status" value="1"/>
</dbReference>
<dbReference type="SUPFAM" id="SSF75011">
    <property type="entry name" value="3-carboxy-cis,cis-mucoante lactonizing enzyme"/>
    <property type="match status" value="1"/>
</dbReference>
<dbReference type="Pfam" id="PF00069">
    <property type="entry name" value="Pkinase"/>
    <property type="match status" value="1"/>
</dbReference>
<evidence type="ECO:0000256" key="4">
    <source>
        <dbReference type="PROSITE-ProRule" id="PRU10141"/>
    </source>
</evidence>
<dbReference type="InterPro" id="IPR023393">
    <property type="entry name" value="START-like_dom_sf"/>
</dbReference>
<keyword evidence="1" id="KW-0723">Serine/threonine-protein kinase</keyword>
<evidence type="ECO:0000256" key="6">
    <source>
        <dbReference type="SAM" id="MobiDB-lite"/>
    </source>
</evidence>
<dbReference type="PROSITE" id="PS00108">
    <property type="entry name" value="PROTEIN_KINASE_ST"/>
    <property type="match status" value="1"/>
</dbReference>
<dbReference type="Gene3D" id="1.10.510.10">
    <property type="entry name" value="Transferase(Phosphotransferase) domain 1"/>
    <property type="match status" value="2"/>
</dbReference>
<reference evidence="9 10" key="1">
    <citation type="journal article" date="2023" name="Commun. Biol.">
        <title>Genome analysis of Parmales, the sister group of diatoms, reveals the evolutionary specialization of diatoms from phago-mixotrophs to photoautotrophs.</title>
        <authorList>
            <person name="Ban H."/>
            <person name="Sato S."/>
            <person name="Yoshikawa S."/>
            <person name="Yamada K."/>
            <person name="Nakamura Y."/>
            <person name="Ichinomiya M."/>
            <person name="Sato N."/>
            <person name="Blanc-Mathieu R."/>
            <person name="Endo H."/>
            <person name="Kuwata A."/>
            <person name="Ogata H."/>
        </authorList>
    </citation>
    <scope>NUCLEOTIDE SEQUENCE [LARGE SCALE GENOMIC DNA]</scope>
</reference>
<evidence type="ECO:0000313" key="10">
    <source>
        <dbReference type="Proteomes" id="UP001165060"/>
    </source>
</evidence>
<name>A0ABQ6ME76_9STRA</name>
<feature type="signal peptide" evidence="7">
    <location>
        <begin position="1"/>
        <end position="19"/>
    </location>
</feature>
<keyword evidence="2 4" id="KW-0547">Nucleotide-binding</keyword>
<dbReference type="EMBL" id="BRYB01001372">
    <property type="protein sequence ID" value="GMI24206.1"/>
    <property type="molecule type" value="Genomic_DNA"/>
</dbReference>
<proteinExistence type="predicted"/>
<feature type="coiled-coil region" evidence="5">
    <location>
        <begin position="653"/>
        <end position="704"/>
    </location>
</feature>
<dbReference type="InterPro" id="IPR017441">
    <property type="entry name" value="Protein_kinase_ATP_BS"/>
</dbReference>
<keyword evidence="10" id="KW-1185">Reference proteome</keyword>
<keyword evidence="1" id="KW-0808">Transferase</keyword>
<dbReference type="InterPro" id="IPR008271">
    <property type="entry name" value="Ser/Thr_kinase_AS"/>
</dbReference>
<accession>A0ABQ6ME76</accession>
<evidence type="ECO:0000256" key="7">
    <source>
        <dbReference type="SAM" id="SignalP"/>
    </source>
</evidence>
<feature type="domain" description="Protein kinase" evidence="8">
    <location>
        <begin position="733"/>
        <end position="1261"/>
    </location>
</feature>
<dbReference type="SUPFAM" id="SSF55961">
    <property type="entry name" value="Bet v1-like"/>
    <property type="match status" value="1"/>
</dbReference>
<evidence type="ECO:0000256" key="1">
    <source>
        <dbReference type="ARBA" id="ARBA00022527"/>
    </source>
</evidence>
<dbReference type="SMART" id="SM00220">
    <property type="entry name" value="S_TKc"/>
    <property type="match status" value="1"/>
</dbReference>
<dbReference type="Proteomes" id="UP001165060">
    <property type="component" value="Unassembled WGS sequence"/>
</dbReference>
<dbReference type="InterPro" id="IPR000719">
    <property type="entry name" value="Prot_kinase_dom"/>
</dbReference>
<keyword evidence="7" id="KW-0732">Signal</keyword>
<dbReference type="SUPFAM" id="SSF56112">
    <property type="entry name" value="Protein kinase-like (PK-like)"/>
    <property type="match status" value="2"/>
</dbReference>
<organism evidence="9 10">
    <name type="scientific">Tetraparma gracilis</name>
    <dbReference type="NCBI Taxonomy" id="2962635"/>
    <lineage>
        <taxon>Eukaryota</taxon>
        <taxon>Sar</taxon>
        <taxon>Stramenopiles</taxon>
        <taxon>Ochrophyta</taxon>
        <taxon>Bolidophyceae</taxon>
        <taxon>Parmales</taxon>
        <taxon>Triparmaceae</taxon>
        <taxon>Tetraparma</taxon>
    </lineage>
</organism>
<feature type="binding site" evidence="4">
    <location>
        <position position="760"/>
    </location>
    <ligand>
        <name>ATP</name>
        <dbReference type="ChEBI" id="CHEBI:30616"/>
    </ligand>
</feature>
<keyword evidence="1" id="KW-0418">Kinase</keyword>
<dbReference type="PROSITE" id="PS50011">
    <property type="entry name" value="PROTEIN_KINASE_DOM"/>
    <property type="match status" value="1"/>
</dbReference>
<evidence type="ECO:0000259" key="8">
    <source>
        <dbReference type="PROSITE" id="PS50011"/>
    </source>
</evidence>
<feature type="chain" id="PRO_5047322494" description="Protein kinase domain-containing protein" evidence="7">
    <location>
        <begin position="20"/>
        <end position="1365"/>
    </location>
</feature>
<dbReference type="InterPro" id="IPR001245">
    <property type="entry name" value="Ser-Thr/Tyr_kinase_cat_dom"/>
</dbReference>